<name>A0A917FJN6_9GAMM</name>
<dbReference type="PANTHER" id="PTHR11579:SF18">
    <property type="entry name" value="PROTEIN-L-ISOASPARTATE O-METHYLTRANSFERASE"/>
    <property type="match status" value="1"/>
</dbReference>
<evidence type="ECO:0000256" key="1">
    <source>
        <dbReference type="ARBA" id="ARBA00005369"/>
    </source>
</evidence>
<proteinExistence type="inferred from homology"/>
<dbReference type="Proteomes" id="UP000605253">
    <property type="component" value="Unassembled WGS sequence"/>
</dbReference>
<dbReference type="CDD" id="cd02440">
    <property type="entry name" value="AdoMet_MTases"/>
    <property type="match status" value="1"/>
</dbReference>
<organism evidence="4 5">
    <name type="scientific">Marinicella pacifica</name>
    <dbReference type="NCBI Taxonomy" id="1171543"/>
    <lineage>
        <taxon>Bacteria</taxon>
        <taxon>Pseudomonadati</taxon>
        <taxon>Pseudomonadota</taxon>
        <taxon>Gammaproteobacteria</taxon>
        <taxon>Lysobacterales</taxon>
        <taxon>Marinicellaceae</taxon>
        <taxon>Marinicella</taxon>
    </lineage>
</organism>
<dbReference type="GO" id="GO:0005737">
    <property type="term" value="C:cytoplasm"/>
    <property type="evidence" value="ECO:0007669"/>
    <property type="project" value="TreeGrafter"/>
</dbReference>
<evidence type="ECO:0000256" key="3">
    <source>
        <dbReference type="ARBA" id="ARBA00030757"/>
    </source>
</evidence>
<evidence type="ECO:0000313" key="4">
    <source>
        <dbReference type="EMBL" id="GGF86608.1"/>
    </source>
</evidence>
<reference evidence="4" key="1">
    <citation type="journal article" date="2014" name="Int. J. Syst. Evol. Microbiol.">
        <title>Complete genome sequence of Corynebacterium casei LMG S-19264T (=DSM 44701T), isolated from a smear-ripened cheese.</title>
        <authorList>
            <consortium name="US DOE Joint Genome Institute (JGI-PGF)"/>
            <person name="Walter F."/>
            <person name="Albersmeier A."/>
            <person name="Kalinowski J."/>
            <person name="Ruckert C."/>
        </authorList>
    </citation>
    <scope>NUCLEOTIDE SEQUENCE</scope>
    <source>
        <strain evidence="4">CGMCC 1.12181</strain>
    </source>
</reference>
<comment type="similarity">
    <text evidence="1">Belongs to the methyltransferase superfamily. L-isoaspartyl/D-aspartyl protein methyltransferase family.</text>
</comment>
<reference evidence="4" key="2">
    <citation type="submission" date="2020-09" db="EMBL/GenBank/DDBJ databases">
        <authorList>
            <person name="Sun Q."/>
            <person name="Zhou Y."/>
        </authorList>
    </citation>
    <scope>NUCLEOTIDE SEQUENCE</scope>
    <source>
        <strain evidence="4">CGMCC 1.12181</strain>
    </source>
</reference>
<evidence type="ECO:0000256" key="2">
    <source>
        <dbReference type="ARBA" id="ARBA00013346"/>
    </source>
</evidence>
<protein>
    <recommendedName>
        <fullName evidence="2">Protein-L-isoaspartate O-methyltransferase</fullName>
    </recommendedName>
    <alternativeName>
        <fullName evidence="3">Protein L-isoaspartyl methyltransferase</fullName>
    </alternativeName>
</protein>
<dbReference type="EMBL" id="BMEO01000002">
    <property type="protein sequence ID" value="GGF86608.1"/>
    <property type="molecule type" value="Genomic_DNA"/>
</dbReference>
<dbReference type="AlphaFoldDB" id="A0A917FJN6"/>
<keyword evidence="5" id="KW-1185">Reference proteome</keyword>
<dbReference type="SUPFAM" id="SSF53335">
    <property type="entry name" value="S-adenosyl-L-methionine-dependent methyltransferases"/>
    <property type="match status" value="1"/>
</dbReference>
<dbReference type="RefSeq" id="WP_188364059.1">
    <property type="nucleotide sequence ID" value="NZ_BAABJF010000032.1"/>
</dbReference>
<dbReference type="PANTHER" id="PTHR11579">
    <property type="entry name" value="PROTEIN-L-ISOASPARTATE O-METHYLTRANSFERASE"/>
    <property type="match status" value="1"/>
</dbReference>
<dbReference type="Gene3D" id="3.40.50.150">
    <property type="entry name" value="Vaccinia Virus protein VP39"/>
    <property type="match status" value="1"/>
</dbReference>
<comment type="caution">
    <text evidence="4">The sequence shown here is derived from an EMBL/GenBank/DDBJ whole genome shotgun (WGS) entry which is preliminary data.</text>
</comment>
<evidence type="ECO:0000313" key="5">
    <source>
        <dbReference type="Proteomes" id="UP000605253"/>
    </source>
</evidence>
<dbReference type="InterPro" id="IPR029063">
    <property type="entry name" value="SAM-dependent_MTases_sf"/>
</dbReference>
<dbReference type="Pfam" id="PF01135">
    <property type="entry name" value="PCMT"/>
    <property type="match status" value="1"/>
</dbReference>
<gene>
    <name evidence="4" type="primary">pcm</name>
    <name evidence="4" type="ORF">GCM10011365_04530</name>
</gene>
<dbReference type="GO" id="GO:0004719">
    <property type="term" value="F:protein-L-isoaspartate (D-aspartate) O-methyltransferase activity"/>
    <property type="evidence" value="ECO:0007669"/>
    <property type="project" value="InterPro"/>
</dbReference>
<accession>A0A917FJN6</accession>
<sequence length="213" mass="24097">MNFDKARHNMVTQQVRPADVINKDVLHAMLNIQREEFVPVSQRKLAFADMALPIGHDQFMMKPVEEGRLLQALNVQPGHRVLEVGTGSGYLTALLATLTEHVHSIDIFQDFIQATRQKLSDQGIEEVTLEQADFFDFKAPTKYDHVILTGSLKAVPEFVFEWLKDGGQVFVIIGEDPVMEARIYTSADKFTSHFDTLVAPLLQAKHNNHPFNL</sequence>
<dbReference type="InterPro" id="IPR000682">
    <property type="entry name" value="PCMT"/>
</dbReference>